<accession>A0ABT3H8Y7</accession>
<sequence>MAESAVITDAPTVDLLDMSGGELYFDEPVAPEIAALLEEARSGVEPDVAEALLKEALAKAPDDLTVIVAIYRFYYFRHDFSATLEIADLAMQAAGRRLNIPGDWQALSAADIDRAGTANMALLRFYLWALKGAGYLLMRLGRMEEAIAPLETLCRLDVANRIGGAGLLELARETIDTPDRERTDR</sequence>
<evidence type="ECO:0000313" key="2">
    <source>
        <dbReference type="Proteomes" id="UP001209755"/>
    </source>
</evidence>
<dbReference type="InterPro" id="IPR011990">
    <property type="entry name" value="TPR-like_helical_dom_sf"/>
</dbReference>
<evidence type="ECO:0000313" key="1">
    <source>
        <dbReference type="EMBL" id="MCW2306868.1"/>
    </source>
</evidence>
<reference evidence="2" key="1">
    <citation type="submission" date="2023-07" db="EMBL/GenBank/DDBJ databases">
        <title>Genome sequencing of Purple Non-Sulfur Bacteria from various extreme environments.</title>
        <authorList>
            <person name="Mayer M."/>
        </authorList>
    </citation>
    <scope>NUCLEOTIDE SEQUENCE [LARGE SCALE GENOMIC DNA]</scope>
    <source>
        <strain evidence="2">DSM 17935</strain>
    </source>
</reference>
<protein>
    <submittedName>
        <fullName evidence="1">Tetratricopeptide (TPR) repeat protein</fullName>
    </submittedName>
</protein>
<gene>
    <name evidence="1" type="ORF">M2319_001190</name>
</gene>
<comment type="caution">
    <text evidence="1">The sequence shown here is derived from an EMBL/GenBank/DDBJ whole genome shotgun (WGS) entry which is preliminary data.</text>
</comment>
<keyword evidence="2" id="KW-1185">Reference proteome</keyword>
<dbReference type="Gene3D" id="1.25.40.10">
    <property type="entry name" value="Tetratricopeptide repeat domain"/>
    <property type="match status" value="1"/>
</dbReference>
<organism evidence="1 2">
    <name type="scientific">Rhodobium gokarnense</name>
    <dbReference type="NCBI Taxonomy" id="364296"/>
    <lineage>
        <taxon>Bacteria</taxon>
        <taxon>Pseudomonadati</taxon>
        <taxon>Pseudomonadota</taxon>
        <taxon>Alphaproteobacteria</taxon>
        <taxon>Hyphomicrobiales</taxon>
        <taxon>Rhodobiaceae</taxon>
        <taxon>Rhodobium</taxon>
    </lineage>
</organism>
<proteinExistence type="predicted"/>
<dbReference type="EMBL" id="JAOQNS010000003">
    <property type="protein sequence ID" value="MCW2306868.1"/>
    <property type="molecule type" value="Genomic_DNA"/>
</dbReference>
<name>A0ABT3H8Y7_9HYPH</name>
<dbReference type="RefSeq" id="WP_264600532.1">
    <property type="nucleotide sequence ID" value="NZ_JAOQNS010000003.1"/>
</dbReference>
<dbReference type="Proteomes" id="UP001209755">
    <property type="component" value="Unassembled WGS sequence"/>
</dbReference>